<reference evidence="2" key="1">
    <citation type="journal article" date="2021" name="Open Biol.">
        <title>Shared evolutionary footprints suggest mitochondrial oxidative damage underlies multiple complex I losses in fungi.</title>
        <authorList>
            <person name="Schikora-Tamarit M.A."/>
            <person name="Marcet-Houben M."/>
            <person name="Nosek J."/>
            <person name="Gabaldon T."/>
        </authorList>
    </citation>
    <scope>NUCLEOTIDE SEQUENCE</scope>
    <source>
        <strain evidence="2">CBS2887</strain>
    </source>
</reference>
<reference evidence="2" key="2">
    <citation type="submission" date="2021-01" db="EMBL/GenBank/DDBJ databases">
        <authorList>
            <person name="Schikora-Tamarit M.A."/>
        </authorList>
    </citation>
    <scope>NUCLEOTIDE SEQUENCE</scope>
    <source>
        <strain evidence="2">CBS2887</strain>
    </source>
</reference>
<accession>A0A9P8QDJ1</accession>
<keyword evidence="3" id="KW-1185">Reference proteome</keyword>
<feature type="region of interest" description="Disordered" evidence="1">
    <location>
        <begin position="1"/>
        <end position="98"/>
    </location>
</feature>
<feature type="compositionally biased region" description="Polar residues" evidence="1">
    <location>
        <begin position="74"/>
        <end position="90"/>
    </location>
</feature>
<dbReference type="AlphaFoldDB" id="A0A9P8QDJ1"/>
<organism evidence="2 3">
    <name type="scientific">Wickerhamomyces pijperi</name>
    <name type="common">Yeast</name>
    <name type="synonym">Pichia pijperi</name>
    <dbReference type="NCBI Taxonomy" id="599730"/>
    <lineage>
        <taxon>Eukaryota</taxon>
        <taxon>Fungi</taxon>
        <taxon>Dikarya</taxon>
        <taxon>Ascomycota</taxon>
        <taxon>Saccharomycotina</taxon>
        <taxon>Saccharomycetes</taxon>
        <taxon>Phaffomycetales</taxon>
        <taxon>Wickerhamomycetaceae</taxon>
        <taxon>Wickerhamomyces</taxon>
    </lineage>
</organism>
<dbReference type="EMBL" id="JAEUBG010000665">
    <property type="protein sequence ID" value="KAH3687690.1"/>
    <property type="molecule type" value="Genomic_DNA"/>
</dbReference>
<name>A0A9P8QDJ1_WICPI</name>
<feature type="compositionally biased region" description="Basic and acidic residues" evidence="1">
    <location>
        <begin position="54"/>
        <end position="67"/>
    </location>
</feature>
<sequence length="125" mass="14533">MESTPFASIDANIEDEPSRNSDTNTTKDTWDQPFEQEEQKEELKSHHTHKHKHTDTDENHHESHSENEQTSNSDPNMTNIDEQNPITSINHHQHHHHINGPVGNVFKKIYHGIACAWESIWVLED</sequence>
<evidence type="ECO:0000313" key="2">
    <source>
        <dbReference type="EMBL" id="KAH3687690.1"/>
    </source>
</evidence>
<gene>
    <name evidence="2" type="ORF">WICPIJ_001313</name>
</gene>
<evidence type="ECO:0000313" key="3">
    <source>
        <dbReference type="Proteomes" id="UP000774326"/>
    </source>
</evidence>
<evidence type="ECO:0000256" key="1">
    <source>
        <dbReference type="SAM" id="MobiDB-lite"/>
    </source>
</evidence>
<protein>
    <submittedName>
        <fullName evidence="2">Uncharacterized protein</fullName>
    </submittedName>
</protein>
<dbReference type="Proteomes" id="UP000774326">
    <property type="component" value="Unassembled WGS sequence"/>
</dbReference>
<comment type="caution">
    <text evidence="2">The sequence shown here is derived from an EMBL/GenBank/DDBJ whole genome shotgun (WGS) entry which is preliminary data.</text>
</comment>
<proteinExistence type="predicted"/>